<evidence type="ECO:0000313" key="4">
    <source>
        <dbReference type="Proteomes" id="UP001364224"/>
    </source>
</evidence>
<proteinExistence type="predicted"/>
<dbReference type="Pfam" id="PF02371">
    <property type="entry name" value="Transposase_20"/>
    <property type="match status" value="1"/>
</dbReference>
<evidence type="ECO:0000259" key="1">
    <source>
        <dbReference type="Pfam" id="PF01548"/>
    </source>
</evidence>
<dbReference type="Pfam" id="PF01548">
    <property type="entry name" value="DEDD_Tnp_IS110"/>
    <property type="match status" value="1"/>
</dbReference>
<sequence length="343" mass="37372">MQVSTIGVDLAKNVFQVHGVDSAGKVVITRQLRRKQVIDFFSKIPPCLVGMEACGTAHHWAREVSKLGHTVRLMPPSYVKGYVKRSKNDAADAAAICEAVTRPSMRFVPIKSADQQALLMLHRTRDLLIRQRTQLINALRAHLAEFGLIAETGREGLAQLAAIITDESNREALPSAMKQALQAIVDQLAALELQIGTLDRAIHAHHRANDMSCRLETVPGIGVIGATAIASTVTDPSDFKSGRDFAAWIGLVPRQHSTGGKERLGGISKQGDRYLRRLLVIGATAVVRHARQHPQKHPWVMRLLAKKPAKLVAVAVANKMARIAWAIMAKGGYYRAPELAAAA</sequence>
<dbReference type="NCBIfam" id="NF033542">
    <property type="entry name" value="transpos_IS110"/>
    <property type="match status" value="1"/>
</dbReference>
<dbReference type="PANTHER" id="PTHR33055:SF3">
    <property type="entry name" value="PUTATIVE TRANSPOSASE FOR IS117-RELATED"/>
    <property type="match status" value="1"/>
</dbReference>
<dbReference type="EMBL" id="JAZHRV010000001">
    <property type="protein sequence ID" value="MEH2558538.1"/>
    <property type="molecule type" value="Genomic_DNA"/>
</dbReference>
<dbReference type="Proteomes" id="UP001364224">
    <property type="component" value="Unassembled WGS sequence"/>
</dbReference>
<dbReference type="RefSeq" id="WP_334485665.1">
    <property type="nucleotide sequence ID" value="NZ_JAZHRV010000001.1"/>
</dbReference>
<keyword evidence="4" id="KW-1185">Reference proteome</keyword>
<name>A0ABU8BJ36_9BRAD</name>
<protein>
    <submittedName>
        <fullName evidence="3">Transposase</fullName>
    </submittedName>
</protein>
<feature type="domain" description="Transposase IS116/IS110/IS902 C-terminal" evidence="2">
    <location>
        <begin position="214"/>
        <end position="293"/>
    </location>
</feature>
<organism evidence="3 4">
    <name type="scientific">Bradyrhizobium algeriense</name>
    <dbReference type="NCBI Taxonomy" id="634784"/>
    <lineage>
        <taxon>Bacteria</taxon>
        <taxon>Pseudomonadati</taxon>
        <taxon>Pseudomonadota</taxon>
        <taxon>Alphaproteobacteria</taxon>
        <taxon>Hyphomicrobiales</taxon>
        <taxon>Nitrobacteraceae</taxon>
        <taxon>Bradyrhizobium</taxon>
    </lineage>
</organism>
<dbReference type="PANTHER" id="PTHR33055">
    <property type="entry name" value="TRANSPOSASE FOR INSERTION SEQUENCE ELEMENT IS1111A"/>
    <property type="match status" value="1"/>
</dbReference>
<dbReference type="InterPro" id="IPR047650">
    <property type="entry name" value="Transpos_IS110"/>
</dbReference>
<reference evidence="3 4" key="1">
    <citation type="submission" date="2024-02" db="EMBL/GenBank/DDBJ databases">
        <title>Adaptive strategies in a cosmopolitan and abundant soil bacterium.</title>
        <authorList>
            <person name="Carini P."/>
        </authorList>
    </citation>
    <scope>NUCLEOTIDE SEQUENCE [LARGE SCALE GENOMIC DNA]</scope>
    <source>
        <strain evidence="3 4">AZCC 1608</strain>
    </source>
</reference>
<gene>
    <name evidence="3" type="ORF">V1286_006067</name>
</gene>
<evidence type="ECO:0000259" key="2">
    <source>
        <dbReference type="Pfam" id="PF02371"/>
    </source>
</evidence>
<evidence type="ECO:0000313" key="3">
    <source>
        <dbReference type="EMBL" id="MEH2558538.1"/>
    </source>
</evidence>
<dbReference type="InterPro" id="IPR002525">
    <property type="entry name" value="Transp_IS110-like_N"/>
</dbReference>
<comment type="caution">
    <text evidence="3">The sequence shown here is derived from an EMBL/GenBank/DDBJ whole genome shotgun (WGS) entry which is preliminary data.</text>
</comment>
<accession>A0ABU8BJ36</accession>
<feature type="domain" description="Transposase IS110-like N-terminal" evidence="1">
    <location>
        <begin position="6"/>
        <end position="145"/>
    </location>
</feature>
<dbReference type="InterPro" id="IPR003346">
    <property type="entry name" value="Transposase_20"/>
</dbReference>